<dbReference type="Proteomes" id="UP000050488">
    <property type="component" value="Unassembled WGS sequence"/>
</dbReference>
<dbReference type="PATRIC" id="fig|1544413.3.peg.87"/>
<reference evidence="1 2" key="1">
    <citation type="submission" date="2015-10" db="EMBL/GenBank/DDBJ databases">
        <title>Corynebacteirum lowii and Corynebacterium oculi species nova, derived from human clinical disease and and emended description of Corynebacterium mastiditis.</title>
        <authorList>
            <person name="Bernard K."/>
            <person name="Pacheco A.L."/>
            <person name="Mcdougall C."/>
            <person name="Burtx T."/>
            <person name="Weibe D."/>
            <person name="Tyler S."/>
            <person name="Olson A.B."/>
            <person name="Cnockaert M."/>
            <person name="Eguchi H."/>
            <person name="Kuwahara T."/>
            <person name="Nakayama-Imaohji H."/>
            <person name="Boudewijins M."/>
            <person name="Van Hoecke F."/>
            <person name="Bernier A.-M."/>
            <person name="Vandamme P."/>
        </authorList>
    </citation>
    <scope>NUCLEOTIDE SEQUENCE [LARGE SCALE GENOMIC DNA]</scope>
    <source>
        <strain evidence="1 2">NML 130206</strain>
    </source>
</reference>
<dbReference type="RefSeq" id="WP_055174770.1">
    <property type="nucleotide sequence ID" value="NZ_JAUSQY010000001.1"/>
</dbReference>
<evidence type="ECO:0000313" key="1">
    <source>
        <dbReference type="EMBL" id="KQB87039.1"/>
    </source>
</evidence>
<proteinExistence type="predicted"/>
<dbReference type="EMBL" id="LKEV01000001">
    <property type="protein sequence ID" value="KQB87039.1"/>
    <property type="molecule type" value="Genomic_DNA"/>
</dbReference>
<keyword evidence="2" id="KW-1185">Reference proteome</keyword>
<sequence length="146" mass="15590">MTTLNPILEEPQRSSAIKELSSFAENTAEKQSGITGMTIKTGLKTARKMDANIVERGVNRLLPDTVEALNPLWAEYNQNDSQEGFGEYLAAHSTQATDALLAVGDRHAEKLGGSLGSAYSALRGKASKIIAPTLPELGAILERHAA</sequence>
<comment type="caution">
    <text evidence="1">The sequence shown here is derived from an EMBL/GenBank/DDBJ whole genome shotgun (WGS) entry which is preliminary data.</text>
</comment>
<accession>A0A0Q0YXE8</accession>
<dbReference type="OrthoDB" id="530636at2"/>
<name>A0A0Q0YXE8_9CORY</name>
<dbReference type="AlphaFoldDB" id="A0A0Q0YXE8"/>
<dbReference type="STRING" id="1544413.Clow_00084"/>
<protein>
    <submittedName>
        <fullName evidence="1">Uncharacterized protein</fullName>
    </submittedName>
</protein>
<gene>
    <name evidence="1" type="ORF">Clow_00084</name>
</gene>
<dbReference type="Pfam" id="PF21893">
    <property type="entry name" value="DUF6918"/>
    <property type="match status" value="1"/>
</dbReference>
<evidence type="ECO:0000313" key="2">
    <source>
        <dbReference type="Proteomes" id="UP000050488"/>
    </source>
</evidence>
<dbReference type="InterPro" id="IPR054211">
    <property type="entry name" value="DUF6918"/>
</dbReference>
<organism evidence="1 2">
    <name type="scientific">Corynebacterium lowii</name>
    <dbReference type="NCBI Taxonomy" id="1544413"/>
    <lineage>
        <taxon>Bacteria</taxon>
        <taxon>Bacillati</taxon>
        <taxon>Actinomycetota</taxon>
        <taxon>Actinomycetes</taxon>
        <taxon>Mycobacteriales</taxon>
        <taxon>Corynebacteriaceae</taxon>
        <taxon>Corynebacterium</taxon>
    </lineage>
</organism>